<evidence type="ECO:0000313" key="2">
    <source>
        <dbReference type="Proteomes" id="UP000324800"/>
    </source>
</evidence>
<name>A0A5J4VKN0_9EUKA</name>
<dbReference type="EMBL" id="SNRW01006372">
    <property type="protein sequence ID" value="KAA6383207.1"/>
    <property type="molecule type" value="Genomic_DNA"/>
</dbReference>
<proteinExistence type="predicted"/>
<protein>
    <submittedName>
        <fullName evidence="1">Uncharacterized protein</fullName>
    </submittedName>
</protein>
<evidence type="ECO:0000313" key="1">
    <source>
        <dbReference type="EMBL" id="KAA6383207.1"/>
    </source>
</evidence>
<reference evidence="1 2" key="1">
    <citation type="submission" date="2019-03" db="EMBL/GenBank/DDBJ databases">
        <title>Single cell metagenomics reveals metabolic interactions within the superorganism composed of flagellate Streblomastix strix and complex community of Bacteroidetes bacteria on its surface.</title>
        <authorList>
            <person name="Treitli S.C."/>
            <person name="Kolisko M."/>
            <person name="Husnik F."/>
            <person name="Keeling P."/>
            <person name="Hampl V."/>
        </authorList>
    </citation>
    <scope>NUCLEOTIDE SEQUENCE [LARGE SCALE GENOMIC DNA]</scope>
    <source>
        <strain evidence="1">ST1C</strain>
    </source>
</reference>
<gene>
    <name evidence="1" type="ORF">EZS28_021265</name>
</gene>
<dbReference type="Proteomes" id="UP000324800">
    <property type="component" value="Unassembled WGS sequence"/>
</dbReference>
<comment type="caution">
    <text evidence="1">The sequence shown here is derived from an EMBL/GenBank/DDBJ whole genome shotgun (WGS) entry which is preliminary data.</text>
</comment>
<accession>A0A5J4VKN0</accession>
<dbReference type="AlphaFoldDB" id="A0A5J4VKN0"/>
<sequence length="68" mass="7836">MRNRTITTDQLLRMDLGLGKDGYLDDRPKKIGTMLRIQEIHMLINEISPDQDQVSSFVDKQAEFSKSP</sequence>
<organism evidence="1 2">
    <name type="scientific">Streblomastix strix</name>
    <dbReference type="NCBI Taxonomy" id="222440"/>
    <lineage>
        <taxon>Eukaryota</taxon>
        <taxon>Metamonada</taxon>
        <taxon>Preaxostyla</taxon>
        <taxon>Oxymonadida</taxon>
        <taxon>Streblomastigidae</taxon>
        <taxon>Streblomastix</taxon>
    </lineage>
</organism>
<feature type="non-terminal residue" evidence="1">
    <location>
        <position position="68"/>
    </location>
</feature>